<accession>A0A370LBG4</accession>
<dbReference type="RefSeq" id="WP_114827431.1">
    <property type="nucleotide sequence ID" value="NZ_QQTO01000019.1"/>
</dbReference>
<keyword evidence="3" id="KW-1185">Reference proteome</keyword>
<keyword evidence="1" id="KW-0472">Membrane</keyword>
<organism evidence="2 3">
    <name type="scientific">Bosea caraganae</name>
    <dbReference type="NCBI Taxonomy" id="2763117"/>
    <lineage>
        <taxon>Bacteria</taxon>
        <taxon>Pseudomonadati</taxon>
        <taxon>Pseudomonadota</taxon>
        <taxon>Alphaproteobacteria</taxon>
        <taxon>Hyphomicrobiales</taxon>
        <taxon>Boseaceae</taxon>
        <taxon>Bosea</taxon>
    </lineage>
</organism>
<keyword evidence="1" id="KW-1133">Transmembrane helix</keyword>
<gene>
    <name evidence="2" type="ORF">DWE98_01785</name>
</gene>
<dbReference type="AlphaFoldDB" id="A0A370LBG4"/>
<protein>
    <submittedName>
        <fullName evidence="2">Uncharacterized protein</fullName>
    </submittedName>
</protein>
<dbReference type="Proteomes" id="UP000255207">
    <property type="component" value="Unassembled WGS sequence"/>
</dbReference>
<keyword evidence="1" id="KW-0812">Transmembrane</keyword>
<feature type="transmembrane region" description="Helical" evidence="1">
    <location>
        <begin position="12"/>
        <end position="34"/>
    </location>
</feature>
<evidence type="ECO:0000313" key="2">
    <source>
        <dbReference type="EMBL" id="RDJ29313.1"/>
    </source>
</evidence>
<name>A0A370LBG4_9HYPH</name>
<evidence type="ECO:0000256" key="1">
    <source>
        <dbReference type="SAM" id="Phobius"/>
    </source>
</evidence>
<dbReference type="OrthoDB" id="8163591at2"/>
<proteinExistence type="predicted"/>
<dbReference type="EMBL" id="QQTP01000001">
    <property type="protein sequence ID" value="RDJ29313.1"/>
    <property type="molecule type" value="Genomic_DNA"/>
</dbReference>
<evidence type="ECO:0000313" key="3">
    <source>
        <dbReference type="Proteomes" id="UP000255207"/>
    </source>
</evidence>
<reference evidence="3" key="1">
    <citation type="submission" date="2018-07" db="EMBL/GenBank/DDBJ databases">
        <authorList>
            <person name="Safronova V.I."/>
            <person name="Chirak E.R."/>
            <person name="Sazanova A.L."/>
        </authorList>
    </citation>
    <scope>NUCLEOTIDE SEQUENCE [LARGE SCALE GENOMIC DNA]</scope>
    <source>
        <strain evidence="3">RCAM04685</strain>
    </source>
</reference>
<sequence>MDAAAARRAAGFPWAFVATVAALLALFLLTVFLLDPYDTGRSPLRLKEGVRMQGPRTAAASRGRDQAFNAAIFGNSHVQMLSPEELKAKTGLAFVSLIAPASGPKETLTLIDWFLRHRREPARALVIGIDSYWCTADPTLPNERPFPYWLFSRNLAEYLSGLLRFDVFEEMNHRIRYLLAREPKRGRPDGYWDYSEGYEIQGALEDSGRQRLGKHFDSSGGNATGPFPAATALAAMLDTAPPELRLVLVRPPVYQSALPAPGSAEPAADAACRAPFQALADKRPHTAMVDMRLDSPITRDPANFYDHTHYRRNVARLVESEIAAALATLR</sequence>
<comment type="caution">
    <text evidence="2">The sequence shown here is derived from an EMBL/GenBank/DDBJ whole genome shotgun (WGS) entry which is preliminary data.</text>
</comment>